<organism evidence="2 3">
    <name type="scientific">Streptacidiphilus cavernicola</name>
    <dbReference type="NCBI Taxonomy" id="3342716"/>
    <lineage>
        <taxon>Bacteria</taxon>
        <taxon>Bacillati</taxon>
        <taxon>Actinomycetota</taxon>
        <taxon>Actinomycetes</taxon>
        <taxon>Kitasatosporales</taxon>
        <taxon>Streptomycetaceae</taxon>
        <taxon>Streptacidiphilus</taxon>
    </lineage>
</organism>
<protein>
    <submittedName>
        <fullName evidence="2">Glutaredoxin domain-containing protein</fullName>
    </submittedName>
</protein>
<dbReference type="InterPro" id="IPR036249">
    <property type="entry name" value="Thioredoxin-like_sf"/>
</dbReference>
<dbReference type="Proteomes" id="UP001592531">
    <property type="component" value="Unassembled WGS sequence"/>
</dbReference>
<dbReference type="PANTHER" id="PTHR34386">
    <property type="entry name" value="GLUTAREDOXIN"/>
    <property type="match status" value="1"/>
</dbReference>
<sequence>MNTAHTIILYARPGCPYCARLRRALRGRGLAFTETDIWSNPQAAAFVRSAANGNETVPTPTVAGHTMVNPSAAEALAAVRDHAPQLLPAARAPVRWRRLRLHRTATDRRTLP</sequence>
<dbReference type="PROSITE" id="PS51354">
    <property type="entry name" value="GLUTAREDOXIN_2"/>
    <property type="match status" value="1"/>
</dbReference>
<dbReference type="InterPro" id="IPR051548">
    <property type="entry name" value="Grx-like_ET"/>
</dbReference>
<dbReference type="PANTHER" id="PTHR34386:SF1">
    <property type="entry name" value="GLUTAREDOXIN-LIKE PROTEIN NRDH"/>
    <property type="match status" value="1"/>
</dbReference>
<reference evidence="2 3" key="1">
    <citation type="submission" date="2024-09" db="EMBL/GenBank/DDBJ databases">
        <authorList>
            <person name="Lee S.D."/>
        </authorList>
    </citation>
    <scope>NUCLEOTIDE SEQUENCE [LARGE SCALE GENOMIC DNA]</scope>
    <source>
        <strain evidence="2 3">N8-3</strain>
    </source>
</reference>
<accession>A0ABV6VVC1</accession>
<keyword evidence="3" id="KW-1185">Reference proteome</keyword>
<dbReference type="SUPFAM" id="SSF52833">
    <property type="entry name" value="Thioredoxin-like"/>
    <property type="match status" value="1"/>
</dbReference>
<dbReference type="Pfam" id="PF00462">
    <property type="entry name" value="Glutaredoxin"/>
    <property type="match status" value="1"/>
</dbReference>
<dbReference type="InterPro" id="IPR002109">
    <property type="entry name" value="Glutaredoxin"/>
</dbReference>
<evidence type="ECO:0000313" key="2">
    <source>
        <dbReference type="EMBL" id="MFC1417714.1"/>
    </source>
</evidence>
<gene>
    <name evidence="2" type="ORF">ACEZDE_13805</name>
</gene>
<feature type="domain" description="Glutaredoxin" evidence="1">
    <location>
        <begin position="7"/>
        <end position="59"/>
    </location>
</feature>
<evidence type="ECO:0000259" key="1">
    <source>
        <dbReference type="Pfam" id="PF00462"/>
    </source>
</evidence>
<proteinExistence type="predicted"/>
<evidence type="ECO:0000313" key="3">
    <source>
        <dbReference type="Proteomes" id="UP001592531"/>
    </source>
</evidence>
<name>A0ABV6VVC1_9ACTN</name>
<comment type="caution">
    <text evidence="2">The sequence shown here is derived from an EMBL/GenBank/DDBJ whole genome shotgun (WGS) entry which is preliminary data.</text>
</comment>
<dbReference type="EMBL" id="JBHFAB010000008">
    <property type="protein sequence ID" value="MFC1417714.1"/>
    <property type="molecule type" value="Genomic_DNA"/>
</dbReference>
<dbReference type="Gene3D" id="3.40.30.10">
    <property type="entry name" value="Glutaredoxin"/>
    <property type="match status" value="1"/>
</dbReference>
<dbReference type="RefSeq" id="WP_380536039.1">
    <property type="nucleotide sequence ID" value="NZ_JBHFAB010000008.1"/>
</dbReference>